<comment type="subcellular location">
    <subcellularLocation>
        <location evidence="2 12">Secreted</location>
    </subcellularLocation>
</comment>
<evidence type="ECO:0000256" key="6">
    <source>
        <dbReference type="ARBA" id="ARBA00022801"/>
    </source>
</evidence>
<dbReference type="InterPro" id="IPR009939">
    <property type="entry name" value="Chitosanase_fungal"/>
</dbReference>
<keyword evidence="9" id="KW-0119">Carbohydrate metabolism</keyword>
<feature type="domain" description="Phosphomevalonate dehydratase large subunit-like" evidence="15">
    <location>
        <begin position="135"/>
        <end position="529"/>
    </location>
</feature>
<feature type="domain" description="Phosphomevalonate dehydratase small subunit-like" evidence="14">
    <location>
        <begin position="27"/>
        <end position="101"/>
    </location>
</feature>
<dbReference type="InterPro" id="IPR007506">
    <property type="entry name" value="PMDh-L-like_dom"/>
</dbReference>
<gene>
    <name evidence="16" type="ORF">BJX67DRAFT_377396</name>
</gene>
<keyword evidence="6 12" id="KW-0378">Hydrolase</keyword>
<keyword evidence="10 12" id="KW-0326">Glycosidase</keyword>
<evidence type="ECO:0000259" key="14">
    <source>
        <dbReference type="Pfam" id="PF01989"/>
    </source>
</evidence>
<evidence type="ECO:0000259" key="15">
    <source>
        <dbReference type="Pfam" id="PF04412"/>
    </source>
</evidence>
<organism evidence="16 17">
    <name type="scientific">Aspergillus lucknowensis</name>
    <dbReference type="NCBI Taxonomy" id="176173"/>
    <lineage>
        <taxon>Eukaryota</taxon>
        <taxon>Fungi</taxon>
        <taxon>Dikarya</taxon>
        <taxon>Ascomycota</taxon>
        <taxon>Pezizomycotina</taxon>
        <taxon>Eurotiomycetes</taxon>
        <taxon>Eurotiomycetidae</taxon>
        <taxon>Eurotiales</taxon>
        <taxon>Aspergillaceae</taxon>
        <taxon>Aspergillus</taxon>
        <taxon>Aspergillus subgen. Nidulantes</taxon>
    </lineage>
</organism>
<evidence type="ECO:0000313" key="17">
    <source>
        <dbReference type="Proteomes" id="UP001610432"/>
    </source>
</evidence>
<evidence type="ECO:0000256" key="12">
    <source>
        <dbReference type="RuleBase" id="RU361208"/>
    </source>
</evidence>
<comment type="catalytic activity">
    <reaction evidence="1 12">
        <text>Endohydrolysis of beta-(1-&gt;4)-linkages between D-glucosamine residues in a partly acetylated chitosan.</text>
        <dbReference type="EC" id="3.2.1.132"/>
    </reaction>
</comment>
<dbReference type="SUPFAM" id="SSF52016">
    <property type="entry name" value="LeuD/IlvD-like"/>
    <property type="match status" value="1"/>
</dbReference>
<dbReference type="InterPro" id="IPR002840">
    <property type="entry name" value="PMDh-S-like_dom"/>
</dbReference>
<keyword evidence="4" id="KW-0964">Secreted</keyword>
<keyword evidence="17" id="KW-1185">Reference proteome</keyword>
<evidence type="ECO:0000256" key="3">
    <source>
        <dbReference type="ARBA" id="ARBA00007799"/>
    </source>
</evidence>
<accession>A0ABR4M4X0</accession>
<evidence type="ECO:0000313" key="16">
    <source>
        <dbReference type="EMBL" id="KAL2871647.1"/>
    </source>
</evidence>
<dbReference type="Proteomes" id="UP001610432">
    <property type="component" value="Unassembled WGS sequence"/>
</dbReference>
<proteinExistence type="inferred from homology"/>
<keyword evidence="8" id="KW-0456">Lyase</keyword>
<keyword evidence="7" id="KW-0408">Iron</keyword>
<name>A0ABR4M4X0_9EURO</name>
<dbReference type="Pfam" id="PF07335">
    <property type="entry name" value="Glyco_hydro_75"/>
    <property type="match status" value="1"/>
</dbReference>
<comment type="caution">
    <text evidence="16">The sequence shown here is derived from an EMBL/GenBank/DDBJ whole genome shotgun (WGS) entry which is preliminary data.</text>
</comment>
<evidence type="ECO:0000256" key="11">
    <source>
        <dbReference type="ARBA" id="ARBA00023326"/>
    </source>
</evidence>
<evidence type="ECO:0000256" key="7">
    <source>
        <dbReference type="ARBA" id="ARBA00023004"/>
    </source>
</evidence>
<dbReference type="RefSeq" id="XP_070890626.1">
    <property type="nucleotide sequence ID" value="XM_071032097.1"/>
</dbReference>
<evidence type="ECO:0000256" key="13">
    <source>
        <dbReference type="SAM" id="MobiDB-lite"/>
    </source>
</evidence>
<keyword evidence="5" id="KW-0732">Signal</keyword>
<evidence type="ECO:0000256" key="2">
    <source>
        <dbReference type="ARBA" id="ARBA00004613"/>
    </source>
</evidence>
<evidence type="ECO:0000256" key="1">
    <source>
        <dbReference type="ARBA" id="ARBA00000405"/>
    </source>
</evidence>
<protein>
    <recommendedName>
        <fullName evidence="12">Endo-chitosanase</fullName>
        <ecNumber evidence="12">3.2.1.132</ecNumber>
    </recommendedName>
</protein>
<dbReference type="PANTHER" id="PTHR36577">
    <property type="entry name" value="DUF521 DOMAIN PROTEIN (AFU_ORTHOLOGUE AFUA_6G00490)"/>
    <property type="match status" value="1"/>
</dbReference>
<feature type="compositionally biased region" description="Low complexity" evidence="13">
    <location>
        <begin position="578"/>
        <end position="599"/>
    </location>
</feature>
<comment type="similarity">
    <text evidence="3 12">Belongs to the glycosyl hydrolase 75 family.</text>
</comment>
<comment type="function">
    <text evidence="12">Chitosanase catalyzing the endo-type cleavage of chitosan, the deacylated form of chitin. Chitosanase may be crucial in the degradation of the deacetylated portion of chitin in the fungal cell wall.</text>
</comment>
<dbReference type="EMBL" id="JBFXLQ010000003">
    <property type="protein sequence ID" value="KAL2871647.1"/>
    <property type="molecule type" value="Genomic_DNA"/>
</dbReference>
<dbReference type="PANTHER" id="PTHR36577:SF3">
    <property type="entry name" value="DUF521 DOMAIN PROTEIN (AFU_ORTHOLOGUE AFUA_6G00490)"/>
    <property type="match status" value="1"/>
</dbReference>
<feature type="region of interest" description="Disordered" evidence="13">
    <location>
        <begin position="570"/>
        <end position="615"/>
    </location>
</feature>
<dbReference type="GeneID" id="98147169"/>
<dbReference type="Gene3D" id="3.50.30.10">
    <property type="entry name" value="Phosphohistidine domain"/>
    <property type="match status" value="1"/>
</dbReference>
<sequence length="822" mass="88681">MEKLTIRATPLCYGVASGRLLYSDEPLNFSTGIERENGHIIDPLHALCGQHVEQCILDLPSSSGIYGGSLAVAEPLASRTAPAGFIFTAQEQAVTAGVILAWKMANFPELYVPVLRVSRVGPVVPPQVLDQYAFELSAEDKEILTSKYNHAARQAMKMLLRFALATGAPALVPVNVAHINSSIHNGGISSSLALTFQALGGQFAVKTSITAASIYRQRWTQLGDGPSFSARCDDIERAYLAMGAQHSRELSRDPLNPVRAVPDDVWMDEPQAAVFQNSVYGAEFPIYPEGIHVCIALTGRASDGGIHTWEGRKPGVAVDIFISGKVDDTFYALLGYAVGKLSCGRIPLVRRFGPLDLRPSVSDLKTFAAAFATTGSVPVFHIVGATYRATQFNRNDYPRVTICQSDLMSAQRALTTATDSTVKFIVLGNPSVSLWEFMLLGILCRGVSKAKCVDFVITTNKQVYTEAVAGYVEAIRTFGGQIIVNSPVCSPVECAPDGGNLMTNSTRYAQYDWIRAQRRLHFGSFRQCVAAARWGMVDGWEFYSFTLSSDLISNTCPHHASVQDTTLLCSPQRKKSPRTCSPSTTPSATPAPATGTTCSRAASSTKPTAPHPSGATASAYIRGHGLYLKGPGDTLANMDIDCYGQNVTDDNDGRCHRSRDTQFETSFRDIVRGYGYGIPDLNPYIHPYVVLGNAGGHWPFYRSFDQRTVDVQPLSLVAVVCNNQLFYGVWGDVNGDDGVLPLVGEASLALATACFGHGAVDEDTGYDGTDVLYLAFSGGEAVPGVTARWDARSFEEFEGSVEGLGDWLVRRVVSGNTSCLGV</sequence>
<dbReference type="EC" id="3.2.1.132" evidence="12"/>
<reference evidence="16 17" key="1">
    <citation type="submission" date="2024-07" db="EMBL/GenBank/DDBJ databases">
        <title>Section-level genome sequencing and comparative genomics of Aspergillus sections Usti and Cavernicolus.</title>
        <authorList>
            <consortium name="Lawrence Berkeley National Laboratory"/>
            <person name="Nybo J.L."/>
            <person name="Vesth T.C."/>
            <person name="Theobald S."/>
            <person name="Frisvad J.C."/>
            <person name="Larsen T.O."/>
            <person name="Kjaerboelling I."/>
            <person name="Rothschild-Mancinelli K."/>
            <person name="Lyhne E.K."/>
            <person name="Kogle M.E."/>
            <person name="Barry K."/>
            <person name="Clum A."/>
            <person name="Na H."/>
            <person name="Ledsgaard L."/>
            <person name="Lin J."/>
            <person name="Lipzen A."/>
            <person name="Kuo A."/>
            <person name="Riley R."/>
            <person name="Mondo S."/>
            <person name="Labutti K."/>
            <person name="Haridas S."/>
            <person name="Pangalinan J."/>
            <person name="Salamov A.A."/>
            <person name="Simmons B.A."/>
            <person name="Magnuson J.K."/>
            <person name="Chen J."/>
            <person name="Drula E."/>
            <person name="Henrissat B."/>
            <person name="Wiebenga A."/>
            <person name="Lubbers R.J."/>
            <person name="Gomes A.C."/>
            <person name="Macurrencykelacurrency M.R."/>
            <person name="Stajich J."/>
            <person name="Grigoriev I.V."/>
            <person name="Mortensen U.H."/>
            <person name="De Vries R.P."/>
            <person name="Baker S.E."/>
            <person name="Andersen M.R."/>
        </authorList>
    </citation>
    <scope>NUCLEOTIDE SEQUENCE [LARGE SCALE GENOMIC DNA]</scope>
    <source>
        <strain evidence="16 17">CBS 449.75</strain>
    </source>
</reference>
<keyword evidence="11 12" id="KW-0624">Polysaccharide degradation</keyword>
<dbReference type="Pfam" id="PF01989">
    <property type="entry name" value="AcnX_swivel_put"/>
    <property type="match status" value="1"/>
</dbReference>
<evidence type="ECO:0000256" key="5">
    <source>
        <dbReference type="ARBA" id="ARBA00022729"/>
    </source>
</evidence>
<evidence type="ECO:0000256" key="8">
    <source>
        <dbReference type="ARBA" id="ARBA00023239"/>
    </source>
</evidence>
<dbReference type="Pfam" id="PF04412">
    <property type="entry name" value="AcnX"/>
    <property type="match status" value="1"/>
</dbReference>
<evidence type="ECO:0000256" key="4">
    <source>
        <dbReference type="ARBA" id="ARBA00022525"/>
    </source>
</evidence>
<evidence type="ECO:0000256" key="10">
    <source>
        <dbReference type="ARBA" id="ARBA00023295"/>
    </source>
</evidence>
<evidence type="ECO:0000256" key="9">
    <source>
        <dbReference type="ARBA" id="ARBA00023277"/>
    </source>
</evidence>